<feature type="compositionally biased region" description="Polar residues" evidence="1">
    <location>
        <begin position="250"/>
        <end position="282"/>
    </location>
</feature>
<keyword evidence="2" id="KW-0732">Signal</keyword>
<evidence type="ECO:0000313" key="4">
    <source>
        <dbReference type="Proteomes" id="UP000572817"/>
    </source>
</evidence>
<dbReference type="EMBL" id="WWBZ02000062">
    <property type="protein sequence ID" value="KAF4303060.1"/>
    <property type="molecule type" value="Genomic_DNA"/>
</dbReference>
<dbReference type="Proteomes" id="UP000572817">
    <property type="component" value="Unassembled WGS sequence"/>
</dbReference>
<evidence type="ECO:0000256" key="2">
    <source>
        <dbReference type="SAM" id="SignalP"/>
    </source>
</evidence>
<dbReference type="OrthoDB" id="3891049at2759"/>
<keyword evidence="4" id="KW-1185">Reference proteome</keyword>
<reference evidence="3" key="1">
    <citation type="submission" date="2020-04" db="EMBL/GenBank/DDBJ databases">
        <title>Genome Assembly and Annotation of Botryosphaeria dothidea sdau 11-99, a Latent Pathogen of Apple Fruit Ring Rot in China.</title>
        <authorList>
            <person name="Yu C."/>
            <person name="Diao Y."/>
            <person name="Lu Q."/>
            <person name="Zhao J."/>
            <person name="Cui S."/>
            <person name="Peng C."/>
            <person name="He B."/>
            <person name="Liu H."/>
        </authorList>
    </citation>
    <scope>NUCLEOTIDE SEQUENCE [LARGE SCALE GENOMIC DNA]</scope>
    <source>
        <strain evidence="3">Sdau11-99</strain>
    </source>
</reference>
<dbReference type="AlphaFoldDB" id="A0A8H4IL28"/>
<gene>
    <name evidence="3" type="ORF">GTA08_BOTSDO08983</name>
</gene>
<organism evidence="3 4">
    <name type="scientific">Botryosphaeria dothidea</name>
    <dbReference type="NCBI Taxonomy" id="55169"/>
    <lineage>
        <taxon>Eukaryota</taxon>
        <taxon>Fungi</taxon>
        <taxon>Dikarya</taxon>
        <taxon>Ascomycota</taxon>
        <taxon>Pezizomycotina</taxon>
        <taxon>Dothideomycetes</taxon>
        <taxon>Dothideomycetes incertae sedis</taxon>
        <taxon>Botryosphaeriales</taxon>
        <taxon>Botryosphaeriaceae</taxon>
        <taxon>Botryosphaeria</taxon>
    </lineage>
</organism>
<sequence length="296" mass="31115">MKPGIVVVPAVGFLAGAVLATMTPANLQDTANSLAFQAFDSKDLVLTINSTLNAGPMQDVFEEMDDLYTTVLANIQLVVGSKTLTEDSEDVQLVYEAYSYLVQGMFELMDALGGSATNFVALDKQNEFRVPAAIREVGGVIDAWMFNMISLFPANSSYADQAANQKNQVDSHFRRSIAAYHLATAKTGTPYGKITNIVSGDALNMDNPTESGDAGTPTNSGTSDGVNVATSQSTSASVTASKPTGVPRDNGNTQGARANQSDDTPNNVGTSNGSSTDSISEDCTTVEKVVVTRSQL</sequence>
<name>A0A8H4IL28_9PEZI</name>
<feature type="compositionally biased region" description="Low complexity" evidence="1">
    <location>
        <begin position="226"/>
        <end position="241"/>
    </location>
</feature>
<protein>
    <submittedName>
        <fullName evidence="3">Uncharacterized protein</fullName>
    </submittedName>
</protein>
<feature type="signal peptide" evidence="2">
    <location>
        <begin position="1"/>
        <end position="20"/>
    </location>
</feature>
<proteinExistence type="predicted"/>
<feature type="chain" id="PRO_5034121120" evidence="2">
    <location>
        <begin position="21"/>
        <end position="296"/>
    </location>
</feature>
<comment type="caution">
    <text evidence="3">The sequence shown here is derived from an EMBL/GenBank/DDBJ whole genome shotgun (WGS) entry which is preliminary data.</text>
</comment>
<feature type="region of interest" description="Disordered" evidence="1">
    <location>
        <begin position="202"/>
        <end position="282"/>
    </location>
</feature>
<evidence type="ECO:0000313" key="3">
    <source>
        <dbReference type="EMBL" id="KAF4303060.1"/>
    </source>
</evidence>
<feature type="compositionally biased region" description="Polar residues" evidence="1">
    <location>
        <begin position="206"/>
        <end position="225"/>
    </location>
</feature>
<evidence type="ECO:0000256" key="1">
    <source>
        <dbReference type="SAM" id="MobiDB-lite"/>
    </source>
</evidence>
<accession>A0A8H4IL28</accession>